<sequence>MFFKLTENAISIKVSTCIVYLQNQLFGGIQSIHNPIIMITQSVISQIENITTIMNTTILPMNLLSMNDTIDKFINHNEHYNNSSISTSQQTIIHPYKDLIKINNKNQNQIIPLNSSLSELNLIKTNSLVKNIRNVLDKPLAGLIVIGALFFTISILLGLVVLIFYKKRNTVFVYEKSQHGGLNSLNDRSIIIGQTMEARKIGSQLVMMHKHDSLYSFNNEEEEEEEEDSYNDSNVDDDGEYGEISFNNTDNNNNDNDDLYKTIFKEPKKASYILRSEYDLIKNPYCISAISCNYDQNELKKFRDYEQSYMNKMTEINKRSKSHGNRLSLNNGNIIRNPTFVLCPKHAQMMANRK</sequence>
<feature type="region of interest" description="Disordered" evidence="1">
    <location>
        <begin position="217"/>
        <end position="256"/>
    </location>
</feature>
<dbReference type="WBParaSite" id="Smp_334850.1">
    <property type="protein sequence ID" value="Smp_334850.1"/>
    <property type="gene ID" value="Smp_334850"/>
</dbReference>
<evidence type="ECO:0000256" key="2">
    <source>
        <dbReference type="SAM" id="Phobius"/>
    </source>
</evidence>
<organism evidence="3 4">
    <name type="scientific">Schistosoma mansoni</name>
    <name type="common">Blood fluke</name>
    <dbReference type="NCBI Taxonomy" id="6183"/>
    <lineage>
        <taxon>Eukaryota</taxon>
        <taxon>Metazoa</taxon>
        <taxon>Spiralia</taxon>
        <taxon>Lophotrochozoa</taxon>
        <taxon>Platyhelminthes</taxon>
        <taxon>Trematoda</taxon>
        <taxon>Digenea</taxon>
        <taxon>Strigeidida</taxon>
        <taxon>Schistosomatoidea</taxon>
        <taxon>Schistosomatidae</taxon>
        <taxon>Schistosoma</taxon>
    </lineage>
</organism>
<keyword evidence="2" id="KW-0812">Transmembrane</keyword>
<keyword evidence="2" id="KW-0472">Membrane</keyword>
<proteinExistence type="predicted"/>
<keyword evidence="2" id="KW-1133">Transmembrane helix</keyword>
<dbReference type="Proteomes" id="UP000008854">
    <property type="component" value="Unassembled WGS sequence"/>
</dbReference>
<accession>A0A5K4FBH4</accession>
<feature type="transmembrane region" description="Helical" evidence="2">
    <location>
        <begin position="140"/>
        <end position="165"/>
    </location>
</feature>
<evidence type="ECO:0000256" key="1">
    <source>
        <dbReference type="SAM" id="MobiDB-lite"/>
    </source>
</evidence>
<reference evidence="4" key="2">
    <citation type="submission" date="2019-11" db="UniProtKB">
        <authorList>
            <consortium name="WormBaseParasite"/>
        </authorList>
    </citation>
    <scope>IDENTIFICATION</scope>
    <source>
        <strain evidence="4">Puerto Rican</strain>
    </source>
</reference>
<reference evidence="3" key="1">
    <citation type="journal article" date="2012" name="PLoS Negl. Trop. Dis.">
        <title>A systematically improved high quality genome and transcriptome of the human blood fluke Schistosoma mansoni.</title>
        <authorList>
            <person name="Protasio A.V."/>
            <person name="Tsai I.J."/>
            <person name="Babbage A."/>
            <person name="Nichol S."/>
            <person name="Hunt M."/>
            <person name="Aslett M.A."/>
            <person name="De Silva N."/>
            <person name="Velarde G.S."/>
            <person name="Anderson T.J."/>
            <person name="Clark R.C."/>
            <person name="Davidson C."/>
            <person name="Dillon G.P."/>
            <person name="Holroyd N.E."/>
            <person name="LoVerde P.T."/>
            <person name="Lloyd C."/>
            <person name="McQuillan J."/>
            <person name="Oliveira G."/>
            <person name="Otto T.D."/>
            <person name="Parker-Manuel S.J."/>
            <person name="Quail M.A."/>
            <person name="Wilson R.A."/>
            <person name="Zerlotini A."/>
            <person name="Dunne D.W."/>
            <person name="Berriman M."/>
        </authorList>
    </citation>
    <scope>NUCLEOTIDE SEQUENCE [LARGE SCALE GENOMIC DNA]</scope>
    <source>
        <strain evidence="3">Puerto Rican</strain>
    </source>
</reference>
<evidence type="ECO:0000313" key="4">
    <source>
        <dbReference type="WBParaSite" id="Smp_334850.1"/>
    </source>
</evidence>
<name>A0A5K4FBH4_SCHMA</name>
<dbReference type="InParanoid" id="A0A5K4FBH4"/>
<protein>
    <submittedName>
        <fullName evidence="4">Uncharacterized protein</fullName>
    </submittedName>
</protein>
<feature type="compositionally biased region" description="Acidic residues" evidence="1">
    <location>
        <begin position="219"/>
        <end position="241"/>
    </location>
</feature>
<keyword evidence="3" id="KW-1185">Reference proteome</keyword>
<dbReference type="AlphaFoldDB" id="A0A5K4FBH4"/>
<evidence type="ECO:0000313" key="3">
    <source>
        <dbReference type="Proteomes" id="UP000008854"/>
    </source>
</evidence>